<comment type="similarity">
    <text evidence="4 19">Belongs to the CobS family.</text>
</comment>
<comment type="pathway">
    <text evidence="3 19">Cofactor biosynthesis; adenosylcobalamin biosynthesis; adenosylcobalamin from cob(II)yrinate a,c-diamide: step 7/7.</text>
</comment>
<feature type="transmembrane region" description="Helical" evidence="19">
    <location>
        <begin position="155"/>
        <end position="176"/>
    </location>
</feature>
<proteinExistence type="inferred from homology"/>
<dbReference type="GO" id="GO:0009236">
    <property type="term" value="P:cobalamin biosynthetic process"/>
    <property type="evidence" value="ECO:0007669"/>
    <property type="project" value="UniProtKB-UniRule"/>
</dbReference>
<protein>
    <recommendedName>
        <fullName evidence="6 19">Adenosylcobinamide-GDP ribazoletransferase</fullName>
        <ecNumber evidence="5 19">2.7.8.26</ecNumber>
    </recommendedName>
    <alternativeName>
        <fullName evidence="16 19">Cobalamin synthase</fullName>
    </alternativeName>
    <alternativeName>
        <fullName evidence="15 19">Cobalamin-5'-phosphate synthase</fullName>
    </alternativeName>
</protein>
<evidence type="ECO:0000313" key="20">
    <source>
        <dbReference type="EMBL" id="PJA61748.1"/>
    </source>
</evidence>
<comment type="cofactor">
    <cofactor evidence="1 19">
        <name>Mg(2+)</name>
        <dbReference type="ChEBI" id="CHEBI:18420"/>
    </cofactor>
</comment>
<keyword evidence="11 19" id="KW-0460">Magnesium</keyword>
<dbReference type="AlphaFoldDB" id="A0A2M7YFK9"/>
<dbReference type="HAMAP" id="MF_00719">
    <property type="entry name" value="CobS"/>
    <property type="match status" value="1"/>
</dbReference>
<feature type="transmembrane region" description="Helical" evidence="19">
    <location>
        <begin position="48"/>
        <end position="66"/>
    </location>
</feature>
<dbReference type="PANTHER" id="PTHR34148:SF1">
    <property type="entry name" value="ADENOSYLCOBINAMIDE-GDP RIBAZOLETRANSFERASE"/>
    <property type="match status" value="1"/>
</dbReference>
<evidence type="ECO:0000313" key="21">
    <source>
        <dbReference type="Proteomes" id="UP000229213"/>
    </source>
</evidence>
<evidence type="ECO:0000256" key="8">
    <source>
        <dbReference type="ARBA" id="ARBA00022573"/>
    </source>
</evidence>
<dbReference type="EMBL" id="PFWI01000166">
    <property type="protein sequence ID" value="PJA61748.1"/>
    <property type="molecule type" value="Genomic_DNA"/>
</dbReference>
<keyword evidence="10 19" id="KW-0812">Transmembrane</keyword>
<keyword evidence="13 19" id="KW-0472">Membrane</keyword>
<feature type="transmembrane region" description="Helical" evidence="19">
    <location>
        <begin position="196"/>
        <end position="229"/>
    </location>
</feature>
<evidence type="ECO:0000256" key="17">
    <source>
        <dbReference type="ARBA" id="ARBA00048623"/>
    </source>
</evidence>
<name>A0A2M7YFK9_9BACT</name>
<keyword evidence="9 19" id="KW-0808">Transferase</keyword>
<feature type="transmembrane region" description="Helical" evidence="19">
    <location>
        <begin position="125"/>
        <end position="143"/>
    </location>
</feature>
<evidence type="ECO:0000256" key="9">
    <source>
        <dbReference type="ARBA" id="ARBA00022679"/>
    </source>
</evidence>
<evidence type="ECO:0000256" key="13">
    <source>
        <dbReference type="ARBA" id="ARBA00023136"/>
    </source>
</evidence>
<organism evidence="20 21">
    <name type="scientific">bacterium (Candidatus Ratteibacteria) CG_4_9_14_3_um_filter_41_21</name>
    <dbReference type="NCBI Taxonomy" id="2014289"/>
    <lineage>
        <taxon>Bacteria</taxon>
        <taxon>Candidatus Ratteibacteria</taxon>
    </lineage>
</organism>
<feature type="transmembrane region" description="Helical" evidence="19">
    <location>
        <begin position="78"/>
        <end position="97"/>
    </location>
</feature>
<evidence type="ECO:0000256" key="7">
    <source>
        <dbReference type="ARBA" id="ARBA00022475"/>
    </source>
</evidence>
<accession>A0A2M7YFK9</accession>
<comment type="caution">
    <text evidence="20">The sequence shown here is derived from an EMBL/GenBank/DDBJ whole genome shotgun (WGS) entry which is preliminary data.</text>
</comment>
<dbReference type="UniPathway" id="UPA00148">
    <property type="reaction ID" value="UER00238"/>
</dbReference>
<comment type="catalytic activity">
    <reaction evidence="17 19">
        <text>alpha-ribazole + adenosylcob(III)inamide-GDP = adenosylcob(III)alamin + GMP + H(+)</text>
        <dbReference type="Rhea" id="RHEA:16049"/>
        <dbReference type="ChEBI" id="CHEBI:10329"/>
        <dbReference type="ChEBI" id="CHEBI:15378"/>
        <dbReference type="ChEBI" id="CHEBI:18408"/>
        <dbReference type="ChEBI" id="CHEBI:58115"/>
        <dbReference type="ChEBI" id="CHEBI:60487"/>
        <dbReference type="EC" id="2.7.8.26"/>
    </reaction>
</comment>
<reference evidence="21" key="1">
    <citation type="submission" date="2017-09" db="EMBL/GenBank/DDBJ databases">
        <title>Depth-based differentiation of microbial function through sediment-hosted aquifers and enrichment of novel symbionts in the deep terrestrial subsurface.</title>
        <authorList>
            <person name="Probst A.J."/>
            <person name="Ladd B."/>
            <person name="Jarett J.K."/>
            <person name="Geller-Mcgrath D.E."/>
            <person name="Sieber C.M.K."/>
            <person name="Emerson J.B."/>
            <person name="Anantharaman K."/>
            <person name="Thomas B.C."/>
            <person name="Malmstrom R."/>
            <person name="Stieglmeier M."/>
            <person name="Klingl A."/>
            <person name="Woyke T."/>
            <person name="Ryan C.M."/>
            <person name="Banfield J.F."/>
        </authorList>
    </citation>
    <scope>NUCLEOTIDE SEQUENCE [LARGE SCALE GENOMIC DNA]</scope>
</reference>
<evidence type="ECO:0000256" key="14">
    <source>
        <dbReference type="ARBA" id="ARBA00025228"/>
    </source>
</evidence>
<evidence type="ECO:0000256" key="1">
    <source>
        <dbReference type="ARBA" id="ARBA00001946"/>
    </source>
</evidence>
<dbReference type="NCBIfam" id="TIGR00317">
    <property type="entry name" value="cobS"/>
    <property type="match status" value="1"/>
</dbReference>
<gene>
    <name evidence="19 20" type="primary">cobS</name>
    <name evidence="20" type="ORF">CO162_04680</name>
</gene>
<keyword evidence="7 19" id="KW-1003">Cell membrane</keyword>
<evidence type="ECO:0000256" key="2">
    <source>
        <dbReference type="ARBA" id="ARBA00004651"/>
    </source>
</evidence>
<comment type="function">
    <text evidence="14 19">Joins adenosylcobinamide-GDP and alpha-ribazole to generate adenosylcobalamin (Ado-cobalamin). Also synthesizes adenosylcobalamin 5'-phosphate from adenosylcobinamide-GDP and alpha-ribazole 5'-phosphate.</text>
</comment>
<dbReference type="GO" id="GO:0051073">
    <property type="term" value="F:adenosylcobinamide-GDP ribazoletransferase activity"/>
    <property type="evidence" value="ECO:0007669"/>
    <property type="project" value="UniProtKB-UniRule"/>
</dbReference>
<evidence type="ECO:0000256" key="6">
    <source>
        <dbReference type="ARBA" id="ARBA00015850"/>
    </source>
</evidence>
<dbReference type="GO" id="GO:0008818">
    <property type="term" value="F:cobalamin 5'-phosphate synthase activity"/>
    <property type="evidence" value="ECO:0007669"/>
    <property type="project" value="UniProtKB-UniRule"/>
</dbReference>
<sequence>MTATLSVLIRVHSWLNKFMVKKFLAALQFLTIIPIPRGIRIEKQDSAGSLIFFPLVGLFMGGALLLMEISLNKFVSPLILNLLLLLVWVGITGALHLDGLADTVDGFSGGRNKEEILKIMTDSCIGAKGAAALILFLGAKFLFLCQLPFTFRNYALLFTPALGRWAMVLAMTFSSYAKKEGLGRIFVEGNDKKEALITSLLMILLGLLLFKSFFIYLLFGILLITFLLLTIFKRRIRGITGDNLGAINEIIEVVALLIIILGNSS</sequence>
<dbReference type="Pfam" id="PF02654">
    <property type="entry name" value="CobS"/>
    <property type="match status" value="1"/>
</dbReference>
<dbReference type="PANTHER" id="PTHR34148">
    <property type="entry name" value="ADENOSYLCOBINAMIDE-GDP RIBAZOLETRANSFERASE"/>
    <property type="match status" value="1"/>
</dbReference>
<keyword evidence="8 19" id="KW-0169">Cobalamin biosynthesis</keyword>
<dbReference type="InterPro" id="IPR003805">
    <property type="entry name" value="CobS"/>
</dbReference>
<evidence type="ECO:0000256" key="15">
    <source>
        <dbReference type="ARBA" id="ARBA00032605"/>
    </source>
</evidence>
<evidence type="ECO:0000256" key="12">
    <source>
        <dbReference type="ARBA" id="ARBA00022989"/>
    </source>
</evidence>
<dbReference type="GO" id="GO:0005886">
    <property type="term" value="C:plasma membrane"/>
    <property type="evidence" value="ECO:0007669"/>
    <property type="project" value="UniProtKB-SubCell"/>
</dbReference>
<evidence type="ECO:0000256" key="11">
    <source>
        <dbReference type="ARBA" id="ARBA00022842"/>
    </source>
</evidence>
<comment type="catalytic activity">
    <reaction evidence="18 19">
        <text>alpha-ribazole 5'-phosphate + adenosylcob(III)inamide-GDP = adenosylcob(III)alamin 5'-phosphate + GMP + H(+)</text>
        <dbReference type="Rhea" id="RHEA:23560"/>
        <dbReference type="ChEBI" id="CHEBI:15378"/>
        <dbReference type="ChEBI" id="CHEBI:57918"/>
        <dbReference type="ChEBI" id="CHEBI:58115"/>
        <dbReference type="ChEBI" id="CHEBI:60487"/>
        <dbReference type="ChEBI" id="CHEBI:60493"/>
        <dbReference type="EC" id="2.7.8.26"/>
    </reaction>
</comment>
<feature type="transmembrane region" description="Helical" evidence="19">
    <location>
        <begin position="241"/>
        <end position="262"/>
    </location>
</feature>
<evidence type="ECO:0000256" key="10">
    <source>
        <dbReference type="ARBA" id="ARBA00022692"/>
    </source>
</evidence>
<dbReference type="EC" id="2.7.8.26" evidence="5 19"/>
<comment type="subcellular location">
    <subcellularLocation>
        <location evidence="2 19">Cell membrane</location>
        <topology evidence="2 19">Multi-pass membrane protein</topology>
    </subcellularLocation>
</comment>
<evidence type="ECO:0000256" key="4">
    <source>
        <dbReference type="ARBA" id="ARBA00010561"/>
    </source>
</evidence>
<evidence type="ECO:0000256" key="3">
    <source>
        <dbReference type="ARBA" id="ARBA00004663"/>
    </source>
</evidence>
<keyword evidence="12 19" id="KW-1133">Transmembrane helix</keyword>
<evidence type="ECO:0000256" key="19">
    <source>
        <dbReference type="HAMAP-Rule" id="MF_00719"/>
    </source>
</evidence>
<dbReference type="Proteomes" id="UP000229213">
    <property type="component" value="Unassembled WGS sequence"/>
</dbReference>
<evidence type="ECO:0000256" key="16">
    <source>
        <dbReference type="ARBA" id="ARBA00032853"/>
    </source>
</evidence>
<evidence type="ECO:0000256" key="5">
    <source>
        <dbReference type="ARBA" id="ARBA00013200"/>
    </source>
</evidence>
<evidence type="ECO:0000256" key="18">
    <source>
        <dbReference type="ARBA" id="ARBA00049504"/>
    </source>
</evidence>